<proteinExistence type="predicted"/>
<sequence length="81" mass="9393">MPSVDKLVEAMRRNQQNVAYNDLYRVCEHYFGKPRQDGSSHAVFKMPWPGDPRVNIQNDKGKAKAYQVRQVLKAIDKKEAM</sequence>
<accession>A0A6V8LLV2</accession>
<keyword evidence="2" id="KW-1185">Reference proteome</keyword>
<protein>
    <recommendedName>
        <fullName evidence="3">Toxin HicA</fullName>
    </recommendedName>
</protein>
<dbReference type="AlphaFoldDB" id="A0A6V8LLV2"/>
<comment type="caution">
    <text evidence="1">The sequence shown here is derived from an EMBL/GenBank/DDBJ whole genome shotgun (WGS) entry which is preliminary data.</text>
</comment>
<evidence type="ECO:0000313" key="2">
    <source>
        <dbReference type="Proteomes" id="UP000482960"/>
    </source>
</evidence>
<dbReference type="Proteomes" id="UP000482960">
    <property type="component" value="Unassembled WGS sequence"/>
</dbReference>
<dbReference type="EMBL" id="BLPG01000001">
    <property type="protein sequence ID" value="GFJ93615.1"/>
    <property type="molecule type" value="Genomic_DNA"/>
</dbReference>
<dbReference type="RefSeq" id="WP_246278268.1">
    <property type="nucleotide sequence ID" value="NZ_BAABJB010000001.1"/>
</dbReference>
<gene>
    <name evidence="1" type="ORF">Prum_072570</name>
</gene>
<evidence type="ECO:0008006" key="3">
    <source>
        <dbReference type="Google" id="ProtNLM"/>
    </source>
</evidence>
<evidence type="ECO:0000313" key="1">
    <source>
        <dbReference type="EMBL" id="GFJ93615.1"/>
    </source>
</evidence>
<reference evidence="1 2" key="2">
    <citation type="submission" date="2020-03" db="EMBL/GenBank/DDBJ databases">
        <authorList>
            <person name="Ichikawa N."/>
            <person name="Kimura A."/>
            <person name="Kitahashi Y."/>
            <person name="Uohara A."/>
        </authorList>
    </citation>
    <scope>NUCLEOTIDE SEQUENCE [LARGE SCALE GENOMIC DNA]</scope>
    <source>
        <strain evidence="1 2">NBRC 108638</strain>
    </source>
</reference>
<organism evidence="1 2">
    <name type="scientific">Phytohabitans rumicis</name>
    <dbReference type="NCBI Taxonomy" id="1076125"/>
    <lineage>
        <taxon>Bacteria</taxon>
        <taxon>Bacillati</taxon>
        <taxon>Actinomycetota</taxon>
        <taxon>Actinomycetes</taxon>
        <taxon>Micromonosporales</taxon>
        <taxon>Micromonosporaceae</taxon>
    </lineage>
</organism>
<name>A0A6V8LLV2_9ACTN</name>
<reference evidence="1 2" key="1">
    <citation type="submission" date="2020-03" db="EMBL/GenBank/DDBJ databases">
        <title>Whole genome shotgun sequence of Phytohabitans rumicis NBRC 108638.</title>
        <authorList>
            <person name="Komaki H."/>
            <person name="Tamura T."/>
        </authorList>
    </citation>
    <scope>NUCLEOTIDE SEQUENCE [LARGE SCALE GENOMIC DNA]</scope>
    <source>
        <strain evidence="1 2">NBRC 108638</strain>
    </source>
</reference>